<evidence type="ECO:0000259" key="3">
    <source>
        <dbReference type="PROSITE" id="PS50006"/>
    </source>
</evidence>
<dbReference type="AlphaFoldDB" id="Q6MQJ4"/>
<gene>
    <name evidence="4" type="ordered locus">Bd0472</name>
</gene>
<keyword evidence="2" id="KW-1133">Transmembrane helix</keyword>
<dbReference type="RefSeq" id="WP_011163055.1">
    <property type="nucleotide sequence ID" value="NC_005363.1"/>
</dbReference>
<reference evidence="4 5" key="1">
    <citation type="journal article" date="2004" name="Science">
        <title>A predator unmasked: life cycle of Bdellovibrio bacteriovorus from a genomic perspective.</title>
        <authorList>
            <person name="Rendulic S."/>
            <person name="Jagtap P."/>
            <person name="Rosinus A."/>
            <person name="Eppinger M."/>
            <person name="Baar C."/>
            <person name="Lanz C."/>
            <person name="Keller H."/>
            <person name="Lambert C."/>
            <person name="Evans K.J."/>
            <person name="Goesmann A."/>
            <person name="Meyer F."/>
            <person name="Sockett R.E."/>
            <person name="Schuster S.C."/>
        </authorList>
    </citation>
    <scope>NUCLEOTIDE SEQUENCE [LARGE SCALE GENOMIC DNA]</scope>
    <source>
        <strain evidence="5">ATCC 15356 / DSM 50701 / NCIMB 9529 / HD100</strain>
    </source>
</reference>
<dbReference type="eggNOG" id="COG1716">
    <property type="taxonomic scope" value="Bacteria"/>
</dbReference>
<dbReference type="SUPFAM" id="SSF49879">
    <property type="entry name" value="SMAD/FHA domain"/>
    <property type="match status" value="1"/>
</dbReference>
<feature type="region of interest" description="Disordered" evidence="1">
    <location>
        <begin position="97"/>
        <end position="129"/>
    </location>
</feature>
<feature type="transmembrane region" description="Helical" evidence="2">
    <location>
        <begin position="200"/>
        <end position="219"/>
    </location>
</feature>
<dbReference type="InterPro" id="IPR000253">
    <property type="entry name" value="FHA_dom"/>
</dbReference>
<evidence type="ECO:0000313" key="5">
    <source>
        <dbReference type="Proteomes" id="UP000008080"/>
    </source>
</evidence>
<dbReference type="KEGG" id="bba:Bd0472"/>
<dbReference type="Pfam" id="PF00498">
    <property type="entry name" value="FHA"/>
    <property type="match status" value="1"/>
</dbReference>
<dbReference type="PROSITE" id="PS50006">
    <property type="entry name" value="FHA_DOMAIN"/>
    <property type="match status" value="1"/>
</dbReference>
<dbReference type="STRING" id="264462.Bd0472"/>
<sequence>MWALRILSGPQAGSVLELKMGKNLIGRAPQCDIKLISSGVSKEHTEIAVFKDKIVVTDLRSSNGTYLNGVRVQSGVMRLGDKLGIHDVIADVIPAQESRAQRPQGQPSPQAPMPYYGGGAAPQMPQPMHMGMPQQNMGMPQGMPQPMAGMGMPGAGPAPAPAPAFQQGGFKGLVDKFNEYMDRVALPGVYKLPQFVEMKMVLLGFVVLFIFSTTLLSMIPMVQITRASIINESKRRAASIARTVATLNQAALLQNSYSSLSTNAAESEDGVKQVLIVQQSDGMILAPASRAGTTPDLPFVHSARREMRPQSVEVDSSTIGASFPIGLFDPNTGEQSVKAHAIVLYDIGSLAFDDGRAISLFMQTLVIASLIGLLLFYFMYKLIEYPLVTLNAQLDAAMREKTDNTVVDFQFPPLQALIGNVNSLLTRYINGDTDKGGGAAGFVNKDGEAENLMQMIGYPCVAISKEGRIISCNPSFLQVARAEMAQIQGQMYKAIPDVALQQNIEGLVARSRENPRGIHTDQLEFSGHLCILSCQAFCTGQEVDYYVITVSPTEGGS</sequence>
<evidence type="ECO:0000313" key="4">
    <source>
        <dbReference type="EMBL" id="CAE78453.1"/>
    </source>
</evidence>
<protein>
    <recommendedName>
        <fullName evidence="3">FHA domain-containing protein</fullName>
    </recommendedName>
</protein>
<keyword evidence="5" id="KW-1185">Reference proteome</keyword>
<feature type="transmembrane region" description="Helical" evidence="2">
    <location>
        <begin position="360"/>
        <end position="380"/>
    </location>
</feature>
<evidence type="ECO:0000256" key="1">
    <source>
        <dbReference type="SAM" id="MobiDB-lite"/>
    </source>
</evidence>
<feature type="domain" description="FHA" evidence="3">
    <location>
        <begin position="23"/>
        <end position="72"/>
    </location>
</feature>
<organism evidence="4 5">
    <name type="scientific">Bdellovibrio bacteriovorus (strain ATCC 15356 / DSM 50701 / NCIMB 9529 / HD100)</name>
    <dbReference type="NCBI Taxonomy" id="264462"/>
    <lineage>
        <taxon>Bacteria</taxon>
        <taxon>Pseudomonadati</taxon>
        <taxon>Bdellovibrionota</taxon>
        <taxon>Bdellovibrionia</taxon>
        <taxon>Bdellovibrionales</taxon>
        <taxon>Pseudobdellovibrionaceae</taxon>
        <taxon>Bdellovibrio</taxon>
    </lineage>
</organism>
<dbReference type="HOGENOM" id="CLU_471502_0_0_7"/>
<accession>Q6MQJ4</accession>
<dbReference type="Proteomes" id="UP000008080">
    <property type="component" value="Chromosome"/>
</dbReference>
<dbReference type="EMBL" id="BX842647">
    <property type="protein sequence ID" value="CAE78453.1"/>
    <property type="molecule type" value="Genomic_DNA"/>
</dbReference>
<dbReference type="SMART" id="SM00240">
    <property type="entry name" value="FHA"/>
    <property type="match status" value="1"/>
</dbReference>
<proteinExistence type="predicted"/>
<keyword evidence="2" id="KW-0472">Membrane</keyword>
<dbReference type="SMR" id="Q6MQJ4"/>
<dbReference type="CDD" id="cd00060">
    <property type="entry name" value="FHA"/>
    <property type="match status" value="1"/>
</dbReference>
<dbReference type="InterPro" id="IPR008984">
    <property type="entry name" value="SMAD_FHA_dom_sf"/>
</dbReference>
<keyword evidence="2" id="KW-0812">Transmembrane</keyword>
<name>Q6MQJ4_BDEBA</name>
<dbReference type="GeneID" id="93011584"/>
<evidence type="ECO:0000256" key="2">
    <source>
        <dbReference type="SAM" id="Phobius"/>
    </source>
</evidence>
<dbReference type="Gene3D" id="2.60.200.20">
    <property type="match status" value="1"/>
</dbReference>